<organism evidence="1 2">
    <name type="scientific">Cylindrospermopsis raciborskii CENA303</name>
    <dbReference type="NCBI Taxonomy" id="1170769"/>
    <lineage>
        <taxon>Bacteria</taxon>
        <taxon>Bacillati</taxon>
        <taxon>Cyanobacteriota</taxon>
        <taxon>Cyanophyceae</taxon>
        <taxon>Nostocales</taxon>
        <taxon>Aphanizomenonaceae</taxon>
        <taxon>Cylindrospermopsis</taxon>
    </lineage>
</organism>
<comment type="caution">
    <text evidence="1">The sequence shown here is derived from an EMBL/GenBank/DDBJ whole genome shotgun (WGS) entry which is preliminary data.</text>
</comment>
<evidence type="ECO:0000313" key="1">
    <source>
        <dbReference type="EMBL" id="OSO90605.1"/>
    </source>
</evidence>
<name>A0A1X4G6F3_9CYAN</name>
<protein>
    <recommendedName>
        <fullName evidence="3">Glycosyl transferase family 1 domain-containing protein</fullName>
    </recommendedName>
</protein>
<dbReference type="AlphaFoldDB" id="A0A1X4G6F3"/>
<dbReference type="EMBL" id="NBYN01000043">
    <property type="protein sequence ID" value="OSO90605.1"/>
    <property type="molecule type" value="Genomic_DNA"/>
</dbReference>
<evidence type="ECO:0000313" key="2">
    <source>
        <dbReference type="Proteomes" id="UP000192997"/>
    </source>
</evidence>
<dbReference type="RefSeq" id="WP_085728268.1">
    <property type="nucleotide sequence ID" value="NZ_NBYN01000043.1"/>
</dbReference>
<dbReference type="PANTHER" id="PTHR12526">
    <property type="entry name" value="GLYCOSYLTRANSFERASE"/>
    <property type="match status" value="1"/>
</dbReference>
<accession>A0A1X4G6F3</accession>
<dbReference type="SUPFAM" id="SSF53756">
    <property type="entry name" value="UDP-Glycosyltransferase/glycogen phosphorylase"/>
    <property type="match status" value="1"/>
</dbReference>
<dbReference type="PANTHER" id="PTHR12526:SF637">
    <property type="entry name" value="GLYCOSYLTRANSFERASE EPSF-RELATED"/>
    <property type="match status" value="1"/>
</dbReference>
<dbReference type="Pfam" id="PF13692">
    <property type="entry name" value="Glyco_trans_1_4"/>
    <property type="match status" value="1"/>
</dbReference>
<gene>
    <name evidence="1" type="ORF">B7O87_09295</name>
</gene>
<reference evidence="2" key="1">
    <citation type="submission" date="2017-04" db="EMBL/GenBank/DDBJ databases">
        <authorList>
            <person name="Abreu V.A."/>
            <person name="Popin R.V."/>
            <person name="Rigonato J."/>
            <person name="Andreote A.P."/>
            <person name="Schaker P.C."/>
            <person name="Hoff-Risseti C."/>
            <person name="Alvarenga D.O."/>
            <person name="Varani A.M."/>
            <person name="Fiore M.F."/>
        </authorList>
    </citation>
    <scope>NUCLEOTIDE SEQUENCE [LARGE SCALE GENOMIC DNA]</scope>
    <source>
        <strain evidence="2">CENA303</strain>
    </source>
</reference>
<dbReference type="Gene3D" id="3.40.50.2000">
    <property type="entry name" value="Glycogen Phosphorylase B"/>
    <property type="match status" value="1"/>
</dbReference>
<proteinExistence type="predicted"/>
<sequence length="375" mass="42428">MLKSRTLTPGFGVFFDPSKTTSGQRFFAGLCQELNQSAVPFEQRPRVVLFNISVPWREVVKAKFRGQKIVVRVDGLYFDRLSPDFLASFLPPLRWLFGLGVRYPQFHNLLAHLANLLDQNYKAFFRILLADYVIYQSEFSHRVHETYFPNKPSCVIVNGARYVNGSNEPARTTKACIRLVSIYDAWKPAKRVYDVLRFVCWLNERQQPATLTVLGYTGTVPEGSPQEMRQMLEDSSFVSTLPRFSTFEGCFADALVGSDCYITFSYRDPCPNAVVEAMAHGVPVLALTSGGIPDIVSDAGRLIPTDDFAQGFFSDHRFGSDFPPIDFEAVSTALNDILVNLPMYRQRVARRFAEQLDTTVTAKKYLQVLNYLSNS</sequence>
<dbReference type="Proteomes" id="UP000192997">
    <property type="component" value="Unassembled WGS sequence"/>
</dbReference>
<evidence type="ECO:0008006" key="3">
    <source>
        <dbReference type="Google" id="ProtNLM"/>
    </source>
</evidence>